<dbReference type="RefSeq" id="WP_263997721.1">
    <property type="nucleotide sequence ID" value="NZ_JACKVK010000011.1"/>
</dbReference>
<evidence type="ECO:0000313" key="7">
    <source>
        <dbReference type="EMBL" id="MCV7422827.1"/>
    </source>
</evidence>
<dbReference type="SUPFAM" id="SSF46689">
    <property type="entry name" value="Homeodomain-like"/>
    <property type="match status" value="1"/>
</dbReference>
<dbReference type="PANTHER" id="PTHR30055">
    <property type="entry name" value="HTH-TYPE TRANSCRIPTIONAL REGULATOR RUTR"/>
    <property type="match status" value="1"/>
</dbReference>
<dbReference type="Proteomes" id="UP001141629">
    <property type="component" value="Unassembled WGS sequence"/>
</dbReference>
<protein>
    <submittedName>
        <fullName evidence="7">TetR/AcrR family transcriptional regulator</fullName>
    </submittedName>
</protein>
<evidence type="ECO:0000256" key="3">
    <source>
        <dbReference type="ARBA" id="ARBA00023163"/>
    </source>
</evidence>
<dbReference type="Pfam" id="PF17940">
    <property type="entry name" value="TetR_C_31"/>
    <property type="match status" value="1"/>
</dbReference>
<dbReference type="AlphaFoldDB" id="A0A9X3C3X0"/>
<organism evidence="7 8">
    <name type="scientific">Mycobacterium yunnanensis</name>
    <dbReference type="NCBI Taxonomy" id="368477"/>
    <lineage>
        <taxon>Bacteria</taxon>
        <taxon>Bacillati</taxon>
        <taxon>Actinomycetota</taxon>
        <taxon>Actinomycetes</taxon>
        <taxon>Mycobacteriales</taxon>
        <taxon>Mycobacteriaceae</taxon>
        <taxon>Mycobacterium</taxon>
    </lineage>
</organism>
<feature type="domain" description="HTH tetR-type" evidence="6">
    <location>
        <begin position="24"/>
        <end position="84"/>
    </location>
</feature>
<dbReference type="InterPro" id="IPR001647">
    <property type="entry name" value="HTH_TetR"/>
</dbReference>
<feature type="region of interest" description="Disordered" evidence="5">
    <location>
        <begin position="1"/>
        <end position="24"/>
    </location>
</feature>
<name>A0A9X3C3X0_9MYCO</name>
<evidence type="ECO:0000256" key="5">
    <source>
        <dbReference type="SAM" id="MobiDB-lite"/>
    </source>
</evidence>
<comment type="caution">
    <text evidence="7">The sequence shown here is derived from an EMBL/GenBank/DDBJ whole genome shotgun (WGS) entry which is preliminary data.</text>
</comment>
<dbReference type="InterPro" id="IPR041583">
    <property type="entry name" value="TetR_C_31"/>
</dbReference>
<dbReference type="EMBL" id="JACKVK010000011">
    <property type="protein sequence ID" value="MCV7422827.1"/>
    <property type="molecule type" value="Genomic_DNA"/>
</dbReference>
<proteinExistence type="predicted"/>
<dbReference type="GO" id="GO:0003700">
    <property type="term" value="F:DNA-binding transcription factor activity"/>
    <property type="evidence" value="ECO:0007669"/>
    <property type="project" value="TreeGrafter"/>
</dbReference>
<evidence type="ECO:0000259" key="6">
    <source>
        <dbReference type="PROSITE" id="PS50977"/>
    </source>
</evidence>
<feature type="DNA-binding region" description="H-T-H motif" evidence="4">
    <location>
        <begin position="47"/>
        <end position="66"/>
    </location>
</feature>
<evidence type="ECO:0000256" key="1">
    <source>
        <dbReference type="ARBA" id="ARBA00023015"/>
    </source>
</evidence>
<keyword evidence="2 4" id="KW-0238">DNA-binding</keyword>
<keyword evidence="8" id="KW-1185">Reference proteome</keyword>
<dbReference type="GO" id="GO:0000976">
    <property type="term" value="F:transcription cis-regulatory region binding"/>
    <property type="evidence" value="ECO:0007669"/>
    <property type="project" value="TreeGrafter"/>
</dbReference>
<dbReference type="PANTHER" id="PTHR30055:SF234">
    <property type="entry name" value="HTH-TYPE TRANSCRIPTIONAL REGULATOR BETI"/>
    <property type="match status" value="1"/>
</dbReference>
<reference evidence="7" key="1">
    <citation type="submission" date="2020-07" db="EMBL/GenBank/DDBJ databases">
        <authorList>
            <person name="Pettersson B.M.F."/>
            <person name="Behra P.R.K."/>
            <person name="Ramesh M."/>
            <person name="Das S."/>
            <person name="Dasgupta S."/>
            <person name="Kirsebom L.A."/>
        </authorList>
    </citation>
    <scope>NUCLEOTIDE SEQUENCE</scope>
    <source>
        <strain evidence="7">DSM 44838</strain>
    </source>
</reference>
<dbReference type="InterPro" id="IPR036271">
    <property type="entry name" value="Tet_transcr_reg_TetR-rel_C_sf"/>
</dbReference>
<evidence type="ECO:0000256" key="2">
    <source>
        <dbReference type="ARBA" id="ARBA00023125"/>
    </source>
</evidence>
<dbReference type="PROSITE" id="PS50977">
    <property type="entry name" value="HTH_TETR_2"/>
    <property type="match status" value="1"/>
</dbReference>
<reference evidence="7" key="2">
    <citation type="journal article" date="2022" name="BMC Genomics">
        <title>Comparative genome analysis of mycobacteria focusing on tRNA and non-coding RNA.</title>
        <authorList>
            <person name="Behra P.R.K."/>
            <person name="Pettersson B.M.F."/>
            <person name="Ramesh M."/>
            <person name="Das S."/>
            <person name="Dasgupta S."/>
            <person name="Kirsebom L.A."/>
        </authorList>
    </citation>
    <scope>NUCLEOTIDE SEQUENCE</scope>
    <source>
        <strain evidence="7">DSM 44838</strain>
    </source>
</reference>
<sequence>MTQRDDRSTVVARRRGRPVNSDSVETRNRILRAARQVVNERGYQATTFQAIAVAADLSRPTLHYYFASREEIYQCLVVEAGAVVAELVEQARRPATLTEQFAALVSALRHVDARDRSQVAFIVTARLESARNPELRPYASTGIRDCLMELVSNARARGELADGVEVTPVVDVLHALLLGIVFYAGFVDDVSDLSAITTELDRLVVHGLGRCGAAPATRHDTTDDTPSAVGGRP</sequence>
<evidence type="ECO:0000256" key="4">
    <source>
        <dbReference type="PROSITE-ProRule" id="PRU00335"/>
    </source>
</evidence>
<dbReference type="Gene3D" id="1.10.357.10">
    <property type="entry name" value="Tetracycline Repressor, domain 2"/>
    <property type="match status" value="1"/>
</dbReference>
<dbReference type="InterPro" id="IPR009057">
    <property type="entry name" value="Homeodomain-like_sf"/>
</dbReference>
<keyword evidence="1" id="KW-0805">Transcription regulation</keyword>
<dbReference type="InterPro" id="IPR050109">
    <property type="entry name" value="HTH-type_TetR-like_transc_reg"/>
</dbReference>
<dbReference type="SUPFAM" id="SSF48498">
    <property type="entry name" value="Tetracyclin repressor-like, C-terminal domain"/>
    <property type="match status" value="1"/>
</dbReference>
<dbReference type="Pfam" id="PF00440">
    <property type="entry name" value="TetR_N"/>
    <property type="match status" value="1"/>
</dbReference>
<feature type="region of interest" description="Disordered" evidence="5">
    <location>
        <begin position="214"/>
        <end position="233"/>
    </location>
</feature>
<accession>A0A9X3C3X0</accession>
<dbReference type="PRINTS" id="PR00455">
    <property type="entry name" value="HTHTETR"/>
</dbReference>
<gene>
    <name evidence="7" type="ORF">H7K45_19950</name>
</gene>
<keyword evidence="3" id="KW-0804">Transcription</keyword>
<evidence type="ECO:0000313" key="8">
    <source>
        <dbReference type="Proteomes" id="UP001141629"/>
    </source>
</evidence>